<sequence>MAAFRPAIWTQAGQELQRGRHIVARVPLRGNKEKCQHMLHSCFQDQEDAERGGQKNREDFTPSFDFIRRKRGLCETLGQKLDDLAERMAALEFEVSDLRRVTEENREVIHQVKLEEESLQVKLETMENRMRRDNWRLLRVPVELGKGDLKSLVVRLIKQGTQIEE</sequence>
<gene>
    <name evidence="2" type="ORF">NDU88_004002</name>
</gene>
<keyword evidence="1" id="KW-0175">Coiled coil</keyword>
<evidence type="ECO:0000313" key="3">
    <source>
        <dbReference type="Proteomes" id="UP001066276"/>
    </source>
</evidence>
<proteinExistence type="predicted"/>
<comment type="caution">
    <text evidence="2">The sequence shown here is derived from an EMBL/GenBank/DDBJ whole genome shotgun (WGS) entry which is preliminary data.</text>
</comment>
<dbReference type="EMBL" id="JANPWB010000005">
    <property type="protein sequence ID" value="KAJ1187223.1"/>
    <property type="molecule type" value="Genomic_DNA"/>
</dbReference>
<keyword evidence="3" id="KW-1185">Reference proteome</keyword>
<feature type="coiled-coil region" evidence="1">
    <location>
        <begin position="74"/>
        <end position="129"/>
    </location>
</feature>
<evidence type="ECO:0000313" key="2">
    <source>
        <dbReference type="EMBL" id="KAJ1187223.1"/>
    </source>
</evidence>
<name>A0AAV7UHY1_PLEWA</name>
<reference evidence="2" key="1">
    <citation type="journal article" date="2022" name="bioRxiv">
        <title>Sequencing and chromosome-scale assembly of the giantPleurodeles waltlgenome.</title>
        <authorList>
            <person name="Brown T."/>
            <person name="Elewa A."/>
            <person name="Iarovenko S."/>
            <person name="Subramanian E."/>
            <person name="Araus A.J."/>
            <person name="Petzold A."/>
            <person name="Susuki M."/>
            <person name="Suzuki K.-i.T."/>
            <person name="Hayashi T."/>
            <person name="Toyoda A."/>
            <person name="Oliveira C."/>
            <person name="Osipova E."/>
            <person name="Leigh N.D."/>
            <person name="Simon A."/>
            <person name="Yun M.H."/>
        </authorList>
    </citation>
    <scope>NUCLEOTIDE SEQUENCE</scope>
    <source>
        <strain evidence="2">20211129_DDA</strain>
        <tissue evidence="2">Liver</tissue>
    </source>
</reference>
<accession>A0AAV7UHY1</accession>
<protein>
    <submittedName>
        <fullName evidence="2">Uncharacterized protein</fullName>
    </submittedName>
</protein>
<organism evidence="2 3">
    <name type="scientific">Pleurodeles waltl</name>
    <name type="common">Iberian ribbed newt</name>
    <dbReference type="NCBI Taxonomy" id="8319"/>
    <lineage>
        <taxon>Eukaryota</taxon>
        <taxon>Metazoa</taxon>
        <taxon>Chordata</taxon>
        <taxon>Craniata</taxon>
        <taxon>Vertebrata</taxon>
        <taxon>Euteleostomi</taxon>
        <taxon>Amphibia</taxon>
        <taxon>Batrachia</taxon>
        <taxon>Caudata</taxon>
        <taxon>Salamandroidea</taxon>
        <taxon>Salamandridae</taxon>
        <taxon>Pleurodelinae</taxon>
        <taxon>Pleurodeles</taxon>
    </lineage>
</organism>
<dbReference type="AlphaFoldDB" id="A0AAV7UHY1"/>
<dbReference type="Proteomes" id="UP001066276">
    <property type="component" value="Chromosome 3_1"/>
</dbReference>
<evidence type="ECO:0000256" key="1">
    <source>
        <dbReference type="SAM" id="Coils"/>
    </source>
</evidence>